<protein>
    <submittedName>
        <fullName evidence="2">YbbR-like protein</fullName>
    </submittedName>
</protein>
<dbReference type="Pfam" id="PF07949">
    <property type="entry name" value="YbbR"/>
    <property type="match status" value="1"/>
</dbReference>
<dbReference type="InterPro" id="IPR012505">
    <property type="entry name" value="YbbR"/>
</dbReference>
<keyword evidence="1" id="KW-1133">Transmembrane helix</keyword>
<dbReference type="PANTHER" id="PTHR37804">
    <property type="entry name" value="CDAA REGULATORY PROTEIN CDAR"/>
    <property type="match status" value="1"/>
</dbReference>
<dbReference type="eggNOG" id="COG4856">
    <property type="taxonomic scope" value="Bacteria"/>
</dbReference>
<keyword evidence="1" id="KW-0472">Membrane</keyword>
<sequence length="346" mass="39481">MTMFDRKNIKRYYLILVRKIRNFLLSAKSREFLIFLFFVFVSLCFWFLQTMNDTYQTEFKIPVRLKNVPKEVVMTSELPDEIRVKVEDRGTVLLNYMLGRTFFPLTFNFEDYQDKGSYVRIPQTEVLKKISAQLNNSTQLLAVRPDTLDYIYSRGIPKKVPVAVGGEVSAGRQYYVSDIQVIPDSVVVYAPQGVLNTILTAYTQPFHWTNVTDTLKKHINLQKLHGVKFVPSSVDVVACVDMYSEKTLEVPVVGIGFPKGKVLRTFPSKVQVTVQVGLKNFKSVTENDFLVGVSYADVIGNKSEKLPLTIKKHPDVVSHVRVTPSSVDYLIEQQTVSEPSKEKESE</sequence>
<dbReference type="HOGENOM" id="CLU_069602_0_0_10"/>
<dbReference type="InterPro" id="IPR053154">
    <property type="entry name" value="c-di-AMP_regulator"/>
</dbReference>
<dbReference type="Gene3D" id="2.170.120.30">
    <property type="match status" value="1"/>
</dbReference>
<dbReference type="PANTHER" id="PTHR37804:SF1">
    <property type="entry name" value="CDAA REGULATORY PROTEIN CDAR"/>
    <property type="match status" value="1"/>
</dbReference>
<reference evidence="2 3" key="2">
    <citation type="submission" date="2008-08" db="EMBL/GenBank/DDBJ databases">
        <authorList>
            <person name="Fulton L."/>
            <person name="Clifton S."/>
            <person name="Fulton B."/>
            <person name="Xu J."/>
            <person name="Minx P."/>
            <person name="Pepin K.H."/>
            <person name="Johnson M."/>
            <person name="Thiruvilangam P."/>
            <person name="Bhonagiri V."/>
            <person name="Nash W.E."/>
            <person name="Mardis E.R."/>
            <person name="Wilson R.K."/>
        </authorList>
    </citation>
    <scope>NUCLEOTIDE SEQUENCE [LARGE SCALE GENOMIC DNA]</scope>
    <source>
        <strain evidence="3">DSM 17135 / JCM 12973 / M2</strain>
    </source>
</reference>
<organism evidence="2 3">
    <name type="scientific">Phocaeicola plebeius (strain DSM 17135 / JCM 12973 / CCUG 54634 / M2)</name>
    <name type="common">Bacteroides plebeius</name>
    <dbReference type="NCBI Taxonomy" id="484018"/>
    <lineage>
        <taxon>Bacteria</taxon>
        <taxon>Pseudomonadati</taxon>
        <taxon>Bacteroidota</taxon>
        <taxon>Bacteroidia</taxon>
        <taxon>Bacteroidales</taxon>
        <taxon>Bacteroidaceae</taxon>
        <taxon>Phocaeicola</taxon>
    </lineage>
</organism>
<proteinExistence type="predicted"/>
<keyword evidence="1" id="KW-0812">Transmembrane</keyword>
<feature type="transmembrane region" description="Helical" evidence="1">
    <location>
        <begin position="31"/>
        <end position="48"/>
    </location>
</feature>
<dbReference type="EMBL" id="ABQC02000024">
    <property type="protein sequence ID" value="EDY93887.1"/>
    <property type="molecule type" value="Genomic_DNA"/>
</dbReference>
<dbReference type="AlphaFoldDB" id="B5D2T7"/>
<name>B5D2T7_PHOPM</name>
<gene>
    <name evidence="2" type="ORF">BACPLE_03327</name>
</gene>
<accession>B5D2T7</accession>
<dbReference type="Proteomes" id="UP000003452">
    <property type="component" value="Unassembled WGS sequence"/>
</dbReference>
<reference evidence="2 3" key="1">
    <citation type="submission" date="2008-08" db="EMBL/GenBank/DDBJ databases">
        <title>Draft genome sequence of Bacteroides plebeius (DSM 17135).</title>
        <authorList>
            <person name="Sudarsanam P."/>
            <person name="Ley R."/>
            <person name="Guruge J."/>
            <person name="Turnbaugh P.J."/>
            <person name="Mahowald M."/>
            <person name="Liep D."/>
            <person name="Gordon J."/>
        </authorList>
    </citation>
    <scope>NUCLEOTIDE SEQUENCE [LARGE SCALE GENOMIC DNA]</scope>
    <source>
        <strain evidence="3">DSM 17135 / JCM 12973 / M2</strain>
    </source>
</reference>
<evidence type="ECO:0000313" key="3">
    <source>
        <dbReference type="Proteomes" id="UP000003452"/>
    </source>
</evidence>
<comment type="caution">
    <text evidence="2">The sequence shown here is derived from an EMBL/GenBank/DDBJ whole genome shotgun (WGS) entry which is preliminary data.</text>
</comment>
<evidence type="ECO:0000313" key="2">
    <source>
        <dbReference type="EMBL" id="EDY93887.1"/>
    </source>
</evidence>
<dbReference type="Gene3D" id="2.170.120.40">
    <property type="entry name" value="YbbR-like domain"/>
    <property type="match status" value="1"/>
</dbReference>
<evidence type="ECO:0000256" key="1">
    <source>
        <dbReference type="SAM" id="Phobius"/>
    </source>
</evidence>